<proteinExistence type="predicted"/>
<feature type="region of interest" description="Disordered" evidence="1">
    <location>
        <begin position="153"/>
        <end position="220"/>
    </location>
</feature>
<dbReference type="AlphaFoldDB" id="A0A8H3EAV3"/>
<evidence type="ECO:0000256" key="1">
    <source>
        <dbReference type="SAM" id="MobiDB-lite"/>
    </source>
</evidence>
<accession>A0A8H3EAV3</accession>
<feature type="compositionally biased region" description="Low complexity" evidence="1">
    <location>
        <begin position="153"/>
        <end position="197"/>
    </location>
</feature>
<feature type="compositionally biased region" description="Polar residues" evidence="1">
    <location>
        <begin position="87"/>
        <end position="99"/>
    </location>
</feature>
<feature type="signal peptide" evidence="2">
    <location>
        <begin position="1"/>
        <end position="23"/>
    </location>
</feature>
<protein>
    <submittedName>
        <fullName evidence="3">Uncharacterized protein</fullName>
    </submittedName>
</protein>
<feature type="region of interest" description="Disordered" evidence="1">
    <location>
        <begin position="87"/>
        <end position="119"/>
    </location>
</feature>
<evidence type="ECO:0000256" key="2">
    <source>
        <dbReference type="SAM" id="SignalP"/>
    </source>
</evidence>
<organism evidence="3 4">
    <name type="scientific">Gomphillus americanus</name>
    <dbReference type="NCBI Taxonomy" id="1940652"/>
    <lineage>
        <taxon>Eukaryota</taxon>
        <taxon>Fungi</taxon>
        <taxon>Dikarya</taxon>
        <taxon>Ascomycota</taxon>
        <taxon>Pezizomycotina</taxon>
        <taxon>Lecanoromycetes</taxon>
        <taxon>OSLEUM clade</taxon>
        <taxon>Ostropomycetidae</taxon>
        <taxon>Ostropales</taxon>
        <taxon>Graphidaceae</taxon>
        <taxon>Gomphilloideae</taxon>
        <taxon>Gomphillus</taxon>
    </lineage>
</organism>
<dbReference type="EMBL" id="CAJPDQ010000001">
    <property type="protein sequence ID" value="CAF9903466.1"/>
    <property type="molecule type" value="Genomic_DNA"/>
</dbReference>
<dbReference type="Proteomes" id="UP000664169">
    <property type="component" value="Unassembled WGS sequence"/>
</dbReference>
<evidence type="ECO:0000313" key="3">
    <source>
        <dbReference type="EMBL" id="CAF9903466.1"/>
    </source>
</evidence>
<reference evidence="3" key="1">
    <citation type="submission" date="2021-03" db="EMBL/GenBank/DDBJ databases">
        <authorList>
            <person name="Tagirdzhanova G."/>
        </authorList>
    </citation>
    <scope>NUCLEOTIDE SEQUENCE</scope>
</reference>
<evidence type="ECO:0000313" key="4">
    <source>
        <dbReference type="Proteomes" id="UP000664169"/>
    </source>
</evidence>
<keyword evidence="2" id="KW-0732">Signal</keyword>
<name>A0A8H3EAV3_9LECA</name>
<keyword evidence="4" id="KW-1185">Reference proteome</keyword>
<feature type="chain" id="PRO_5034030783" evidence="2">
    <location>
        <begin position="24"/>
        <end position="244"/>
    </location>
</feature>
<feature type="compositionally biased region" description="Low complexity" evidence="1">
    <location>
        <begin position="205"/>
        <end position="218"/>
    </location>
</feature>
<gene>
    <name evidence="3" type="ORF">GOMPHAMPRED_000282</name>
</gene>
<comment type="caution">
    <text evidence="3">The sequence shown here is derived from an EMBL/GenBank/DDBJ whole genome shotgun (WGS) entry which is preliminary data.</text>
</comment>
<sequence>MPSLSSLSSLLFLLFIFPLIIHAIISGPGPVQTGPFAPPVITAPSITSSSPSATPSATFAATSTCDPPAALFESYCCSGQLVYPQPTGSPQGSYKTTDVPTGGAAKAKRSEPNGIGRSHSIPVLPATALAPGVTCFGSVATVAAMTGGGNATTSVAGGSGSSSTSSVSSVTSSESESSSVAAETVSSSASSSSSGAVGTTGAGASGPASTASTASTGGAAAGSGSGMIGGSVLGGLFGMAVAFL</sequence>